<dbReference type="EC" id="2.7.7.60" evidence="3"/>
<evidence type="ECO:0000313" key="3">
    <source>
        <dbReference type="EMBL" id="PQM30277.1"/>
    </source>
</evidence>
<dbReference type="Gene3D" id="3.90.550.10">
    <property type="entry name" value="Spore Coat Polysaccharide Biosynthesis Protein SpsA, Chain A"/>
    <property type="match status" value="1"/>
</dbReference>
<accession>A0A2P6F9Z0</accession>
<dbReference type="SUPFAM" id="SSF53448">
    <property type="entry name" value="Nucleotide-diphospho-sugar transferases"/>
    <property type="match status" value="1"/>
</dbReference>
<dbReference type="PANTHER" id="PTHR32125">
    <property type="entry name" value="2-C-METHYL-D-ERYTHRITOL 4-PHOSPHATE CYTIDYLYLTRANSFERASE, CHLOROPLASTIC"/>
    <property type="match status" value="1"/>
</dbReference>
<name>A0A2P6F9Z0_9MOLU</name>
<dbReference type="InterPro" id="IPR029044">
    <property type="entry name" value="Nucleotide-diphossugar_trans"/>
</dbReference>
<dbReference type="InterPro" id="IPR050088">
    <property type="entry name" value="IspD/TarI_cytidylyltransf_bact"/>
</dbReference>
<protein>
    <submittedName>
        <fullName evidence="3">2-C-methyl-D-erythritol 4-phosphate cytidylyltransferase</fullName>
        <ecNumber evidence="3">2.7.7.60</ecNumber>
    </submittedName>
</protein>
<dbReference type="GO" id="GO:0008299">
    <property type="term" value="P:isoprenoid biosynthetic process"/>
    <property type="evidence" value="ECO:0007669"/>
    <property type="project" value="InterPro"/>
</dbReference>
<dbReference type="Pfam" id="PF01128">
    <property type="entry name" value="IspD"/>
    <property type="match status" value="1"/>
</dbReference>
<dbReference type="RefSeq" id="WP_040092436.1">
    <property type="nucleotide sequence ID" value="NZ_CM020866.1"/>
</dbReference>
<dbReference type="STRING" id="2138.SMSRO_v1c00320"/>
<dbReference type="CDD" id="cd02516">
    <property type="entry name" value="CDP-ME_synthetase"/>
    <property type="match status" value="1"/>
</dbReference>
<keyword evidence="4" id="KW-1185">Reference proteome</keyword>
<dbReference type="Proteomes" id="UP000031565">
    <property type="component" value="Unassembled WGS sequence"/>
</dbReference>
<keyword evidence="1 3" id="KW-0808">Transferase</keyword>
<dbReference type="EMBL" id="JTLV02000001">
    <property type="protein sequence ID" value="PQM30277.1"/>
    <property type="molecule type" value="Genomic_DNA"/>
</dbReference>
<sequence length="228" mass="26886">MKNYTVIIVAAGNSSRFKQKNNKLLYQINDSNTVIEETLALFLSDPFCTEIIVGVNDEILNFLLKKNYQDQRFQFVLGGLERVDTIHHCLTNHKIKNEMVMIHDGVRCFVSLDFINKLNQTFYKENYEVLIPMLPITETLKKVNHCFVEKTINRDEYFTIQTPQVFKTVLLYNVYDEYFRTKNKKIIYDDSYLVELFAKNTKIHTILGEKQNIKITYFDDLKLLNLGK</sequence>
<dbReference type="PROSITE" id="PS01295">
    <property type="entry name" value="ISPD"/>
    <property type="match status" value="1"/>
</dbReference>
<dbReference type="InterPro" id="IPR018294">
    <property type="entry name" value="ISPD_synthase_CS"/>
</dbReference>
<evidence type="ECO:0000313" key="4">
    <source>
        <dbReference type="Proteomes" id="UP000031565"/>
    </source>
</evidence>
<gene>
    <name evidence="3" type="primary">ispD</name>
    <name evidence="3" type="ORF">SMSRO_SF000330</name>
</gene>
<evidence type="ECO:0000256" key="1">
    <source>
        <dbReference type="ARBA" id="ARBA00022679"/>
    </source>
</evidence>
<reference evidence="3 4" key="1">
    <citation type="journal article" date="2015" name="MBio">
        <title>Genome sequence of the Drosophila melanogaster male-killing Spiroplasma strain MSRO endosymbiont.</title>
        <authorList>
            <person name="Paredes J.C."/>
            <person name="Herren J.K."/>
            <person name="Schupfer F."/>
            <person name="Marin R."/>
            <person name="Claverol S."/>
            <person name="Kuo C.H."/>
            <person name="Lemaitre B."/>
            <person name="Beven L."/>
        </authorList>
    </citation>
    <scope>NUCLEOTIDE SEQUENCE [LARGE SCALE GENOMIC DNA]</scope>
    <source>
        <strain evidence="3 4">MSRO</strain>
    </source>
</reference>
<keyword evidence="2 3" id="KW-0548">Nucleotidyltransferase</keyword>
<dbReference type="InterPro" id="IPR034683">
    <property type="entry name" value="IspD/TarI"/>
</dbReference>
<dbReference type="PANTHER" id="PTHR32125:SF4">
    <property type="entry name" value="2-C-METHYL-D-ERYTHRITOL 4-PHOSPHATE CYTIDYLYLTRANSFERASE, CHLOROPLASTIC"/>
    <property type="match status" value="1"/>
</dbReference>
<dbReference type="AlphaFoldDB" id="A0A2P6F9Z0"/>
<proteinExistence type="predicted"/>
<dbReference type="OrthoDB" id="9806837at2"/>
<dbReference type="GO" id="GO:0050518">
    <property type="term" value="F:2-C-methyl-D-erythritol 4-phosphate cytidylyltransferase activity"/>
    <property type="evidence" value="ECO:0007669"/>
    <property type="project" value="UniProtKB-EC"/>
</dbReference>
<evidence type="ECO:0000256" key="2">
    <source>
        <dbReference type="ARBA" id="ARBA00022695"/>
    </source>
</evidence>
<comment type="caution">
    <text evidence="3">The sequence shown here is derived from an EMBL/GenBank/DDBJ whole genome shotgun (WGS) entry which is preliminary data.</text>
</comment>
<organism evidence="3 4">
    <name type="scientific">Spiroplasma poulsonii</name>
    <dbReference type="NCBI Taxonomy" id="2138"/>
    <lineage>
        <taxon>Bacteria</taxon>
        <taxon>Bacillati</taxon>
        <taxon>Mycoplasmatota</taxon>
        <taxon>Mollicutes</taxon>
        <taxon>Entomoplasmatales</taxon>
        <taxon>Spiroplasmataceae</taxon>
        <taxon>Spiroplasma</taxon>
    </lineage>
</organism>